<keyword evidence="3" id="KW-1185">Reference proteome</keyword>
<gene>
    <name evidence="2" type="ORF">A7312_28140</name>
</gene>
<evidence type="ECO:0000313" key="2">
    <source>
        <dbReference type="EMBL" id="ODA08190.1"/>
    </source>
</evidence>
<feature type="region of interest" description="Disordered" evidence="1">
    <location>
        <begin position="1"/>
        <end position="21"/>
    </location>
</feature>
<protein>
    <submittedName>
        <fullName evidence="2">Uncharacterized protein</fullName>
    </submittedName>
</protein>
<dbReference type="EMBL" id="LYND01000138">
    <property type="protein sequence ID" value="ODA08190.1"/>
    <property type="molecule type" value="Genomic_DNA"/>
</dbReference>
<comment type="caution">
    <text evidence="2">The sequence shown here is derived from an EMBL/GenBank/DDBJ whole genome shotgun (WGS) entry which is preliminary data.</text>
</comment>
<evidence type="ECO:0000313" key="3">
    <source>
        <dbReference type="Proteomes" id="UP000094974"/>
    </source>
</evidence>
<accession>A0ABX2ZA41</accession>
<sequence length="93" mass="10702">MIKHRATAGTMLNQQTKKAPDPHISRIRGFNILSQKLIESTGKTQYNEPNRSTIQISIQVMFSRPVSPMYKIGRQQPRVWRPKVAVKLALKLF</sequence>
<name>A0ABX2ZA41_PAEPO</name>
<evidence type="ECO:0000256" key="1">
    <source>
        <dbReference type="SAM" id="MobiDB-lite"/>
    </source>
</evidence>
<proteinExistence type="predicted"/>
<reference evidence="3" key="1">
    <citation type="submission" date="2016-05" db="EMBL/GenBank/DDBJ databases">
        <title>Whole genome shotgun sequencing of cultured foodborne pathogen.</title>
        <authorList>
            <person name="Zheng J."/>
            <person name="Timme R."/>
            <person name="Allard M."/>
            <person name="Strain E."/>
            <person name="Luo Y."/>
            <person name="Brown E."/>
        </authorList>
    </citation>
    <scope>NUCLEOTIDE SEQUENCE [LARGE SCALE GENOMIC DNA]</scope>
    <source>
        <strain evidence="3">CFSAN034343</strain>
    </source>
</reference>
<dbReference type="Proteomes" id="UP000094974">
    <property type="component" value="Unassembled WGS sequence"/>
</dbReference>
<dbReference type="RefSeq" id="WP_068940550.1">
    <property type="nucleotide sequence ID" value="NZ_CP133770.1"/>
</dbReference>
<organism evidence="2 3">
    <name type="scientific">Paenibacillus polymyxa</name>
    <name type="common">Bacillus polymyxa</name>
    <dbReference type="NCBI Taxonomy" id="1406"/>
    <lineage>
        <taxon>Bacteria</taxon>
        <taxon>Bacillati</taxon>
        <taxon>Bacillota</taxon>
        <taxon>Bacilli</taxon>
        <taxon>Bacillales</taxon>
        <taxon>Paenibacillaceae</taxon>
        <taxon>Paenibacillus</taxon>
    </lineage>
</organism>